<dbReference type="GO" id="GO:0016740">
    <property type="term" value="F:transferase activity"/>
    <property type="evidence" value="ECO:0007669"/>
    <property type="project" value="UniProtKB-KW"/>
</dbReference>
<reference evidence="2" key="1">
    <citation type="journal article" date="2019" name="J. Antimicrob. Chemother.">
        <title>Macrococcus canis contains recombinogenic methicillin resistance elements and the mecB plasmid found in Staphylococcus aureus.</title>
        <authorList>
            <person name="Chanchaithong P."/>
            <person name="Perreten V."/>
            <person name="Schwendener S."/>
        </authorList>
    </citation>
    <scope>NUCLEOTIDE SEQUENCE</scope>
    <source>
        <strain evidence="2">Epi0076A</strain>
    </source>
</reference>
<dbReference type="PROSITE" id="PS51729">
    <property type="entry name" value="GNAT_YJDJ"/>
    <property type="match status" value="1"/>
</dbReference>
<evidence type="ECO:0000259" key="1">
    <source>
        <dbReference type="PROSITE" id="PS51729"/>
    </source>
</evidence>
<dbReference type="PANTHER" id="PTHR31435:SF10">
    <property type="entry name" value="BSR4717 PROTEIN"/>
    <property type="match status" value="1"/>
</dbReference>
<dbReference type="SUPFAM" id="SSF55729">
    <property type="entry name" value="Acyl-CoA N-acyltransferases (Nat)"/>
    <property type="match status" value="1"/>
</dbReference>
<sequence length="90" mass="10146">MQVKHGDSKFYIGDSEQTPKAMMTYVKTGEDMIIIDHTEVSDELRGQGAGYSMVEAAVKFARDNNLKILPLCPFAKSVFDKKPEYQDVLK</sequence>
<dbReference type="AlphaFoldDB" id="A0A4Y5F7W4"/>
<organism evidence="2">
    <name type="scientific">Macrococcoides canis</name>
    <dbReference type="NCBI Taxonomy" id="1855823"/>
    <lineage>
        <taxon>Bacteria</taxon>
        <taxon>Bacillati</taxon>
        <taxon>Bacillota</taxon>
        <taxon>Bacilli</taxon>
        <taxon>Bacillales</taxon>
        <taxon>Staphylococcaceae</taxon>
        <taxon>Macrococcoides</taxon>
    </lineage>
</organism>
<dbReference type="RefSeq" id="WP_289709724.1">
    <property type="nucleotide sequence ID" value="NZ_CP046590.1"/>
</dbReference>
<dbReference type="Pfam" id="PF14542">
    <property type="entry name" value="Acetyltransf_CG"/>
    <property type="match status" value="1"/>
</dbReference>
<dbReference type="PANTHER" id="PTHR31435">
    <property type="entry name" value="PROTEIN NATD1"/>
    <property type="match status" value="1"/>
</dbReference>
<dbReference type="InterPro" id="IPR016181">
    <property type="entry name" value="Acyl_CoA_acyltransferase"/>
</dbReference>
<feature type="domain" description="N-acetyltransferase" evidence="1">
    <location>
        <begin position="2"/>
        <end position="90"/>
    </location>
</feature>
<dbReference type="InterPro" id="IPR031165">
    <property type="entry name" value="GNAT_YJDJ"/>
</dbReference>
<dbReference type="EMBL" id="MF477835">
    <property type="protein sequence ID" value="QAX90306.1"/>
    <property type="molecule type" value="Genomic_DNA"/>
</dbReference>
<dbReference type="CDD" id="cd04301">
    <property type="entry name" value="NAT_SF"/>
    <property type="match status" value="1"/>
</dbReference>
<protein>
    <submittedName>
        <fullName evidence="2">N-acetyltransferase</fullName>
    </submittedName>
</protein>
<name>A0A4Y5F7W4_9STAP</name>
<dbReference type="InterPro" id="IPR045057">
    <property type="entry name" value="Gcn5-rel_NAT"/>
</dbReference>
<proteinExistence type="predicted"/>
<keyword evidence="2" id="KW-0808">Transferase</keyword>
<evidence type="ECO:0000313" key="2">
    <source>
        <dbReference type="EMBL" id="QAX90306.1"/>
    </source>
</evidence>
<dbReference type="Gene3D" id="3.40.630.30">
    <property type="match status" value="1"/>
</dbReference>
<accession>A0A4Y5F7W4</accession>